<dbReference type="GO" id="GO:0016020">
    <property type="term" value="C:membrane"/>
    <property type="evidence" value="ECO:0007669"/>
    <property type="project" value="UniProtKB-SubCell"/>
</dbReference>
<organism evidence="6 7">
    <name type="scientific">[Emmonsia] crescens</name>
    <dbReference type="NCBI Taxonomy" id="73230"/>
    <lineage>
        <taxon>Eukaryota</taxon>
        <taxon>Fungi</taxon>
        <taxon>Dikarya</taxon>
        <taxon>Ascomycota</taxon>
        <taxon>Pezizomycotina</taxon>
        <taxon>Eurotiomycetes</taxon>
        <taxon>Eurotiomycetidae</taxon>
        <taxon>Onygenales</taxon>
        <taxon>Ajellomycetaceae</taxon>
        <taxon>Emergomyces</taxon>
    </lineage>
</organism>
<dbReference type="InterPro" id="IPR001129">
    <property type="entry name" value="Membr-assoc_MAPEG"/>
</dbReference>
<evidence type="ECO:0000256" key="5">
    <source>
        <dbReference type="SAM" id="Phobius"/>
    </source>
</evidence>
<sequence length="145" mass="16159">MSAISEPGVLGPVVALNLWTFVIEGWMFARRIPAITKHKIPMDPTLSKEQITAKYPNSVRWVGDNFNHLMEQPTQFYAVAVAIALLHERKGSKADVTLAWAYVGLRVLHSFVQASSNNIGRRFLIFLTSSFVLLGMTVNAAKLVF</sequence>
<comment type="subcellular location">
    <subcellularLocation>
        <location evidence="1">Membrane</location>
    </subcellularLocation>
</comment>
<proteinExistence type="predicted"/>
<evidence type="ECO:0000313" key="6">
    <source>
        <dbReference type="EMBL" id="KKZ64175.1"/>
    </source>
</evidence>
<keyword evidence="3 5" id="KW-1133">Transmembrane helix</keyword>
<dbReference type="SUPFAM" id="SSF161084">
    <property type="entry name" value="MAPEG domain-like"/>
    <property type="match status" value="1"/>
</dbReference>
<dbReference type="EMBL" id="LCZI01000853">
    <property type="protein sequence ID" value="KKZ64175.1"/>
    <property type="molecule type" value="Genomic_DNA"/>
</dbReference>
<dbReference type="Gene3D" id="1.20.120.550">
    <property type="entry name" value="Membrane associated eicosanoid/glutathione metabolism-like domain"/>
    <property type="match status" value="1"/>
</dbReference>
<dbReference type="InterPro" id="IPR023352">
    <property type="entry name" value="MAPEG-like_dom_sf"/>
</dbReference>
<accession>A0A0G2I1Y4</accession>
<evidence type="ECO:0000256" key="3">
    <source>
        <dbReference type="ARBA" id="ARBA00022989"/>
    </source>
</evidence>
<feature type="transmembrane region" description="Helical" evidence="5">
    <location>
        <begin position="123"/>
        <end position="141"/>
    </location>
</feature>
<evidence type="ECO:0000313" key="7">
    <source>
        <dbReference type="Proteomes" id="UP000034164"/>
    </source>
</evidence>
<feature type="transmembrane region" description="Helical" evidence="5">
    <location>
        <begin position="12"/>
        <end position="29"/>
    </location>
</feature>
<dbReference type="Pfam" id="PF01124">
    <property type="entry name" value="MAPEG"/>
    <property type="match status" value="1"/>
</dbReference>
<comment type="caution">
    <text evidence="6">The sequence shown here is derived from an EMBL/GenBank/DDBJ whole genome shotgun (WGS) entry which is preliminary data.</text>
</comment>
<dbReference type="Proteomes" id="UP000034164">
    <property type="component" value="Unassembled WGS sequence"/>
</dbReference>
<reference evidence="7" key="1">
    <citation type="journal article" date="2015" name="PLoS Genet.">
        <title>The dynamic genome and transcriptome of the human fungal pathogen Blastomyces and close relative Emmonsia.</title>
        <authorList>
            <person name="Munoz J.F."/>
            <person name="Gauthier G.M."/>
            <person name="Desjardins C.A."/>
            <person name="Gallo J.E."/>
            <person name="Holder J."/>
            <person name="Sullivan T.D."/>
            <person name="Marty A.J."/>
            <person name="Carmen J.C."/>
            <person name="Chen Z."/>
            <person name="Ding L."/>
            <person name="Gujja S."/>
            <person name="Magrini V."/>
            <person name="Misas E."/>
            <person name="Mitreva M."/>
            <person name="Priest M."/>
            <person name="Saif S."/>
            <person name="Whiston E.A."/>
            <person name="Young S."/>
            <person name="Zeng Q."/>
            <person name="Goldman W.E."/>
            <person name="Mardis E.R."/>
            <person name="Taylor J.W."/>
            <person name="McEwen J.G."/>
            <person name="Clay O.K."/>
            <person name="Klein B.S."/>
            <person name="Cuomo C.A."/>
        </authorList>
    </citation>
    <scope>NUCLEOTIDE SEQUENCE [LARGE SCALE GENOMIC DNA]</scope>
    <source>
        <strain evidence="7">UAMH 3008</strain>
    </source>
</reference>
<evidence type="ECO:0000256" key="2">
    <source>
        <dbReference type="ARBA" id="ARBA00022692"/>
    </source>
</evidence>
<name>A0A0G2I1Y4_9EURO</name>
<evidence type="ECO:0000256" key="4">
    <source>
        <dbReference type="ARBA" id="ARBA00023136"/>
    </source>
</evidence>
<dbReference type="VEuPathDB" id="FungiDB:EMCG_01523"/>
<evidence type="ECO:0000256" key="1">
    <source>
        <dbReference type="ARBA" id="ARBA00004370"/>
    </source>
</evidence>
<dbReference type="AlphaFoldDB" id="A0A0G2I1Y4"/>
<dbReference type="OrthoDB" id="4456959at2759"/>
<keyword evidence="2 5" id="KW-0812">Transmembrane</keyword>
<keyword evidence="4 5" id="KW-0472">Membrane</keyword>
<gene>
    <name evidence="6" type="ORF">EMCG_01523</name>
</gene>
<protein>
    <submittedName>
        <fullName evidence="6">Uncharacterized protein</fullName>
    </submittedName>
</protein>